<dbReference type="RefSeq" id="WP_146293133.1">
    <property type="nucleotide sequence ID" value="NZ_SELH01000025.1"/>
</dbReference>
<accession>A0A563D954</accession>
<dbReference type="SUPFAM" id="SSF52972">
    <property type="entry name" value="ITPase-like"/>
    <property type="match status" value="1"/>
</dbReference>
<dbReference type="OrthoDB" id="9807456at2"/>
<dbReference type="GO" id="GO:0046872">
    <property type="term" value="F:metal ion binding"/>
    <property type="evidence" value="ECO:0007669"/>
    <property type="project" value="UniProtKB-KW"/>
</dbReference>
<feature type="binding site" evidence="10">
    <location>
        <begin position="7"/>
        <end position="12"/>
    </location>
    <ligand>
        <name>substrate</name>
    </ligand>
</feature>
<comment type="catalytic activity">
    <reaction evidence="10">
        <text>ITP + H2O = IMP + diphosphate + H(+)</text>
        <dbReference type="Rhea" id="RHEA:29399"/>
        <dbReference type="ChEBI" id="CHEBI:15377"/>
        <dbReference type="ChEBI" id="CHEBI:15378"/>
        <dbReference type="ChEBI" id="CHEBI:33019"/>
        <dbReference type="ChEBI" id="CHEBI:58053"/>
        <dbReference type="ChEBI" id="CHEBI:61402"/>
        <dbReference type="EC" id="3.6.1.66"/>
    </reaction>
</comment>
<dbReference type="InterPro" id="IPR029001">
    <property type="entry name" value="ITPase-like_fam"/>
</dbReference>
<dbReference type="EMBL" id="SELH01000025">
    <property type="protein sequence ID" value="TWP26622.1"/>
    <property type="molecule type" value="Genomic_DNA"/>
</dbReference>
<feature type="binding site" evidence="10">
    <location>
        <position position="69"/>
    </location>
    <ligand>
        <name>substrate</name>
    </ligand>
</feature>
<dbReference type="Gene3D" id="3.90.950.10">
    <property type="match status" value="1"/>
</dbReference>
<keyword evidence="4 10" id="KW-0547">Nucleotide-binding</keyword>
<comment type="catalytic activity">
    <reaction evidence="9 10">
        <text>XTP + H2O = XMP + diphosphate + H(+)</text>
        <dbReference type="Rhea" id="RHEA:28610"/>
        <dbReference type="ChEBI" id="CHEBI:15377"/>
        <dbReference type="ChEBI" id="CHEBI:15378"/>
        <dbReference type="ChEBI" id="CHEBI:33019"/>
        <dbReference type="ChEBI" id="CHEBI:57464"/>
        <dbReference type="ChEBI" id="CHEBI:61314"/>
        <dbReference type="EC" id="3.6.1.66"/>
    </reaction>
</comment>
<dbReference type="NCBIfam" id="TIGR00042">
    <property type="entry name" value="RdgB/HAM1 family non-canonical purine NTP pyrophosphatase"/>
    <property type="match status" value="1"/>
</dbReference>
<feature type="binding site" evidence="10">
    <location>
        <begin position="147"/>
        <end position="150"/>
    </location>
    <ligand>
        <name>substrate</name>
    </ligand>
</feature>
<protein>
    <recommendedName>
        <fullName evidence="10">dITP/XTP pyrophosphatase</fullName>
        <ecNumber evidence="10">3.6.1.66</ecNumber>
    </recommendedName>
    <alternativeName>
        <fullName evidence="10">Non-canonical purine NTP pyrophosphatase</fullName>
    </alternativeName>
    <alternativeName>
        <fullName evidence="10">Non-standard purine NTP pyrophosphatase</fullName>
    </alternativeName>
    <alternativeName>
        <fullName evidence="10">Nucleoside-triphosphate diphosphatase</fullName>
    </alternativeName>
    <alternativeName>
        <fullName evidence="10">Nucleoside-triphosphate pyrophosphatase</fullName>
        <shortName evidence="10">NTPase</shortName>
    </alternativeName>
</protein>
<feature type="binding site" evidence="10">
    <location>
        <position position="68"/>
    </location>
    <ligand>
        <name>Mg(2+)</name>
        <dbReference type="ChEBI" id="CHEBI:18420"/>
    </ligand>
</feature>
<keyword evidence="7 10" id="KW-0546">Nucleotide metabolism</keyword>
<name>A0A563D954_9FLAO</name>
<gene>
    <name evidence="12" type="primary">rdgB</name>
    <name evidence="12" type="ORF">ETU09_08650</name>
</gene>
<evidence type="ECO:0000256" key="6">
    <source>
        <dbReference type="ARBA" id="ARBA00022842"/>
    </source>
</evidence>
<dbReference type="InterPro" id="IPR002637">
    <property type="entry name" value="RdgB/HAM1"/>
</dbReference>
<feature type="binding site" evidence="10">
    <location>
        <begin position="175"/>
        <end position="176"/>
    </location>
    <ligand>
        <name>substrate</name>
    </ligand>
</feature>
<evidence type="ECO:0000256" key="2">
    <source>
        <dbReference type="ARBA" id="ARBA00011738"/>
    </source>
</evidence>
<keyword evidence="3 10" id="KW-0479">Metal-binding</keyword>
<dbReference type="GO" id="GO:0036220">
    <property type="term" value="F:ITP diphosphatase activity"/>
    <property type="evidence" value="ECO:0007669"/>
    <property type="project" value="UniProtKB-UniRule"/>
</dbReference>
<dbReference type="GO" id="GO:0035870">
    <property type="term" value="F:dITP diphosphatase activity"/>
    <property type="evidence" value="ECO:0007669"/>
    <property type="project" value="UniProtKB-UniRule"/>
</dbReference>
<dbReference type="Proteomes" id="UP000319499">
    <property type="component" value="Unassembled WGS sequence"/>
</dbReference>
<evidence type="ECO:0000256" key="8">
    <source>
        <dbReference type="ARBA" id="ARBA00051875"/>
    </source>
</evidence>
<evidence type="ECO:0000313" key="13">
    <source>
        <dbReference type="Proteomes" id="UP000319499"/>
    </source>
</evidence>
<evidence type="ECO:0000256" key="5">
    <source>
        <dbReference type="ARBA" id="ARBA00022801"/>
    </source>
</evidence>
<keyword evidence="6 10" id="KW-0460">Magnesium</keyword>
<feature type="binding site" evidence="10">
    <location>
        <position position="170"/>
    </location>
    <ligand>
        <name>substrate</name>
    </ligand>
</feature>
<dbReference type="PANTHER" id="PTHR11067">
    <property type="entry name" value="INOSINE TRIPHOSPHATE PYROPHOSPHATASE/HAM1 PROTEIN"/>
    <property type="match status" value="1"/>
</dbReference>
<evidence type="ECO:0000256" key="1">
    <source>
        <dbReference type="ARBA" id="ARBA00008023"/>
    </source>
</evidence>
<comment type="similarity">
    <text evidence="1 10 11">Belongs to the HAM1 NTPase family.</text>
</comment>
<dbReference type="CDD" id="cd00515">
    <property type="entry name" value="HAM1"/>
    <property type="match status" value="1"/>
</dbReference>
<dbReference type="GO" id="GO:0009146">
    <property type="term" value="P:purine nucleoside triphosphate catabolic process"/>
    <property type="evidence" value="ECO:0007669"/>
    <property type="project" value="UniProtKB-UniRule"/>
</dbReference>
<dbReference type="HAMAP" id="MF_01405">
    <property type="entry name" value="Non_canon_purine_NTPase"/>
    <property type="match status" value="1"/>
</dbReference>
<dbReference type="GO" id="GO:0009117">
    <property type="term" value="P:nucleotide metabolic process"/>
    <property type="evidence" value="ECO:0007669"/>
    <property type="project" value="UniProtKB-KW"/>
</dbReference>
<comment type="cofactor">
    <cofactor evidence="10">
        <name>Mg(2+)</name>
        <dbReference type="ChEBI" id="CHEBI:18420"/>
    </cofactor>
    <text evidence="10">Binds 1 Mg(2+) ion per subunit.</text>
</comment>
<evidence type="ECO:0000256" key="4">
    <source>
        <dbReference type="ARBA" id="ARBA00022741"/>
    </source>
</evidence>
<keyword evidence="13" id="KW-1185">Reference proteome</keyword>
<comment type="caution">
    <text evidence="12">The sequence shown here is derived from an EMBL/GenBank/DDBJ whole genome shotgun (WGS) entry which is preliminary data.</text>
</comment>
<comment type="catalytic activity">
    <reaction evidence="8 10">
        <text>dITP + H2O = dIMP + diphosphate + H(+)</text>
        <dbReference type="Rhea" id="RHEA:28342"/>
        <dbReference type="ChEBI" id="CHEBI:15377"/>
        <dbReference type="ChEBI" id="CHEBI:15378"/>
        <dbReference type="ChEBI" id="CHEBI:33019"/>
        <dbReference type="ChEBI" id="CHEBI:61194"/>
        <dbReference type="ChEBI" id="CHEBI:61382"/>
        <dbReference type="EC" id="3.6.1.66"/>
    </reaction>
</comment>
<comment type="function">
    <text evidence="10">Pyrophosphatase that catalyzes the hydrolysis of nucleoside triphosphates to their monophosphate derivatives, with a high preference for the non-canonical purine nucleotides XTP (xanthosine triphosphate), dITP (deoxyinosine triphosphate) and ITP. Seems to function as a house-cleaning enzyme that removes non-canonical purine nucleotides from the nucleotide pool, thus preventing their incorporation into DNA/RNA and avoiding chromosomal lesions.</text>
</comment>
<evidence type="ECO:0000256" key="11">
    <source>
        <dbReference type="RuleBase" id="RU003781"/>
    </source>
</evidence>
<proteinExistence type="inferred from homology"/>
<dbReference type="GO" id="GO:0017111">
    <property type="term" value="F:ribonucleoside triphosphate phosphatase activity"/>
    <property type="evidence" value="ECO:0007669"/>
    <property type="project" value="InterPro"/>
</dbReference>
<keyword evidence="5 10" id="KW-0378">Hydrolase</keyword>
<dbReference type="GO" id="GO:0005829">
    <property type="term" value="C:cytosol"/>
    <property type="evidence" value="ECO:0007669"/>
    <property type="project" value="TreeGrafter"/>
</dbReference>
<feature type="binding site" evidence="10">
    <location>
        <position position="39"/>
    </location>
    <ligand>
        <name>Mg(2+)</name>
        <dbReference type="ChEBI" id="CHEBI:18420"/>
    </ligand>
</feature>
<evidence type="ECO:0000313" key="12">
    <source>
        <dbReference type="EMBL" id="TWP26622.1"/>
    </source>
</evidence>
<organism evidence="12 13">
    <name type="scientific">Apibacter muscae</name>
    <dbReference type="NCBI Taxonomy" id="2509004"/>
    <lineage>
        <taxon>Bacteria</taxon>
        <taxon>Pseudomonadati</taxon>
        <taxon>Bacteroidota</taxon>
        <taxon>Flavobacteriia</taxon>
        <taxon>Flavobacteriales</taxon>
        <taxon>Weeksellaceae</taxon>
        <taxon>Apibacter</taxon>
    </lineage>
</organism>
<dbReference type="AlphaFoldDB" id="A0A563D954"/>
<comment type="subunit">
    <text evidence="2 10">Homodimer.</text>
</comment>
<dbReference type="GO" id="GO:0000166">
    <property type="term" value="F:nucleotide binding"/>
    <property type="evidence" value="ECO:0007669"/>
    <property type="project" value="UniProtKB-KW"/>
</dbReference>
<evidence type="ECO:0000256" key="9">
    <source>
        <dbReference type="ARBA" id="ARBA00052017"/>
    </source>
</evidence>
<evidence type="ECO:0000256" key="7">
    <source>
        <dbReference type="ARBA" id="ARBA00023080"/>
    </source>
</evidence>
<dbReference type="EC" id="3.6.1.66" evidence="10"/>
<dbReference type="FunFam" id="3.90.950.10:FF:000001">
    <property type="entry name" value="dITP/XTP pyrophosphatase"/>
    <property type="match status" value="1"/>
</dbReference>
<dbReference type="InterPro" id="IPR020922">
    <property type="entry name" value="dITP/XTP_pyrophosphatase"/>
</dbReference>
<sequence length="195" mass="22142">MEILLATQNEHKKEEIINILPQNFNLKTFNDYNFKGEIEESGKTFEENAYIKAKFGFDLTNIPSFADDSGLVIEALNGEPGIYSARYAGTGSFNDNIAKVLKNLESHSNRNAYFISVICWVFKDEVQYFEGKIHGTISENIRGENGFGYDPIFIPNGYDISFSEFPPAQKNLISHRAIALYKFTNFLNQKLGINK</sequence>
<evidence type="ECO:0000256" key="3">
    <source>
        <dbReference type="ARBA" id="ARBA00022723"/>
    </source>
</evidence>
<feature type="active site" description="Proton acceptor" evidence="10">
    <location>
        <position position="68"/>
    </location>
</feature>
<reference evidence="12 13" key="1">
    <citation type="submission" date="2019-02" db="EMBL/GenBank/DDBJ databases">
        <title>Apibacter muscae sp. nov.: a novel member of the house fly microbiota.</title>
        <authorList>
            <person name="Park R."/>
        </authorList>
    </citation>
    <scope>NUCLEOTIDE SEQUENCE [LARGE SCALE GENOMIC DNA]</scope>
    <source>
        <strain evidence="12 13">AL1</strain>
    </source>
</reference>
<dbReference type="GO" id="GO:0036222">
    <property type="term" value="F:XTP diphosphatase activity"/>
    <property type="evidence" value="ECO:0007669"/>
    <property type="project" value="UniProtKB-UniRule"/>
</dbReference>
<dbReference type="PANTHER" id="PTHR11067:SF9">
    <property type="entry name" value="INOSINE TRIPHOSPHATE PYROPHOSPHATASE"/>
    <property type="match status" value="1"/>
</dbReference>
<evidence type="ECO:0000256" key="10">
    <source>
        <dbReference type="HAMAP-Rule" id="MF_01405"/>
    </source>
</evidence>
<dbReference type="Pfam" id="PF01725">
    <property type="entry name" value="Ham1p_like"/>
    <property type="match status" value="1"/>
</dbReference>